<name>A0A8K0KBI6_LADFU</name>
<comment type="caution">
    <text evidence="2">The sequence shown here is derived from an EMBL/GenBank/DDBJ whole genome shotgun (WGS) entry which is preliminary data.</text>
</comment>
<feature type="compositionally biased region" description="Acidic residues" evidence="1">
    <location>
        <begin position="273"/>
        <end position="282"/>
    </location>
</feature>
<sequence length="319" mass="36928">MRQAAACSVLKCLLGRKLNTLTCNQFYQLAALMKDEEPFVREKFIRKFTAKMMLEYPNKSLPLGLLGFYMLIDENNSESISEISILFSRRLRAFTNFKTATLVPENFETDNHVLAYGLLVTAKSKHFNNCQSLEQLQRIKRQMMIFMNAISITQDDFLFYQHQIKLVKNHAIEGADRDTNLKLWTVCDLAFAIAKAKTNINQMTSKEEATLPTRFFVALPKKNNQKYLKKSMLAQLLPAKQSKGDSDTESIESKEEEEMVEEEKVEVVGDGEMTMDGEQDDESIGKPRRTMHEDSDFQGEEEMVPRKRRRRAGRLRRRI</sequence>
<keyword evidence="3" id="KW-1185">Reference proteome</keyword>
<dbReference type="AlphaFoldDB" id="A0A8K0KBI6"/>
<feature type="region of interest" description="Disordered" evidence="1">
    <location>
        <begin position="238"/>
        <end position="319"/>
    </location>
</feature>
<reference evidence="2" key="1">
    <citation type="submission" date="2013-04" db="EMBL/GenBank/DDBJ databases">
        <authorList>
            <person name="Qu J."/>
            <person name="Murali S.C."/>
            <person name="Bandaranaike D."/>
            <person name="Bellair M."/>
            <person name="Blankenburg K."/>
            <person name="Chao H."/>
            <person name="Dinh H."/>
            <person name="Doddapaneni H."/>
            <person name="Downs B."/>
            <person name="Dugan-Rocha S."/>
            <person name="Elkadiri S."/>
            <person name="Gnanaolivu R.D."/>
            <person name="Hernandez B."/>
            <person name="Javaid M."/>
            <person name="Jayaseelan J.C."/>
            <person name="Lee S."/>
            <person name="Li M."/>
            <person name="Ming W."/>
            <person name="Munidasa M."/>
            <person name="Muniz J."/>
            <person name="Nguyen L."/>
            <person name="Ongeri F."/>
            <person name="Osuji N."/>
            <person name="Pu L.-L."/>
            <person name="Puazo M."/>
            <person name="Qu C."/>
            <person name="Quiroz J."/>
            <person name="Raj R."/>
            <person name="Weissenberger G."/>
            <person name="Xin Y."/>
            <person name="Zou X."/>
            <person name="Han Y."/>
            <person name="Richards S."/>
            <person name="Worley K."/>
            <person name="Muzny D."/>
            <person name="Gibbs R."/>
        </authorList>
    </citation>
    <scope>NUCLEOTIDE SEQUENCE</scope>
    <source>
        <strain evidence="2">Sampled in the wild</strain>
    </source>
</reference>
<reference evidence="2" key="2">
    <citation type="submission" date="2017-10" db="EMBL/GenBank/DDBJ databases">
        <title>Ladona fulva Genome sequencing and assembly.</title>
        <authorList>
            <person name="Murali S."/>
            <person name="Richards S."/>
            <person name="Bandaranaike D."/>
            <person name="Bellair M."/>
            <person name="Blankenburg K."/>
            <person name="Chao H."/>
            <person name="Dinh H."/>
            <person name="Doddapaneni H."/>
            <person name="Dugan-Rocha S."/>
            <person name="Elkadiri S."/>
            <person name="Gnanaolivu R."/>
            <person name="Hernandez B."/>
            <person name="Skinner E."/>
            <person name="Javaid M."/>
            <person name="Lee S."/>
            <person name="Li M."/>
            <person name="Ming W."/>
            <person name="Munidasa M."/>
            <person name="Muniz J."/>
            <person name="Nguyen L."/>
            <person name="Hughes D."/>
            <person name="Osuji N."/>
            <person name="Pu L.-L."/>
            <person name="Puazo M."/>
            <person name="Qu C."/>
            <person name="Quiroz J."/>
            <person name="Raj R."/>
            <person name="Weissenberger G."/>
            <person name="Xin Y."/>
            <person name="Zou X."/>
            <person name="Han Y."/>
            <person name="Worley K."/>
            <person name="Muzny D."/>
            <person name="Gibbs R."/>
        </authorList>
    </citation>
    <scope>NUCLEOTIDE SEQUENCE</scope>
    <source>
        <strain evidence="2">Sampled in the wild</strain>
    </source>
</reference>
<dbReference type="Pfam" id="PF20168">
    <property type="entry name" value="PDS5"/>
    <property type="match status" value="1"/>
</dbReference>
<evidence type="ECO:0000313" key="3">
    <source>
        <dbReference type="Proteomes" id="UP000792457"/>
    </source>
</evidence>
<accession>A0A8K0KBI6</accession>
<evidence type="ECO:0000256" key="1">
    <source>
        <dbReference type="SAM" id="MobiDB-lite"/>
    </source>
</evidence>
<feature type="compositionally biased region" description="Basic residues" evidence="1">
    <location>
        <begin position="306"/>
        <end position="319"/>
    </location>
</feature>
<organism evidence="2 3">
    <name type="scientific">Ladona fulva</name>
    <name type="common">Scarce chaser dragonfly</name>
    <name type="synonym">Libellula fulva</name>
    <dbReference type="NCBI Taxonomy" id="123851"/>
    <lineage>
        <taxon>Eukaryota</taxon>
        <taxon>Metazoa</taxon>
        <taxon>Ecdysozoa</taxon>
        <taxon>Arthropoda</taxon>
        <taxon>Hexapoda</taxon>
        <taxon>Insecta</taxon>
        <taxon>Pterygota</taxon>
        <taxon>Palaeoptera</taxon>
        <taxon>Odonata</taxon>
        <taxon>Epiprocta</taxon>
        <taxon>Anisoptera</taxon>
        <taxon>Libelluloidea</taxon>
        <taxon>Libellulidae</taxon>
        <taxon>Ladona</taxon>
    </lineage>
</organism>
<feature type="compositionally biased region" description="Acidic residues" evidence="1">
    <location>
        <begin position="247"/>
        <end position="264"/>
    </location>
</feature>
<gene>
    <name evidence="2" type="ORF">J437_LFUL012128</name>
</gene>
<protein>
    <submittedName>
        <fullName evidence="2">Uncharacterized protein</fullName>
    </submittedName>
</protein>
<dbReference type="Proteomes" id="UP000792457">
    <property type="component" value="Unassembled WGS sequence"/>
</dbReference>
<proteinExistence type="predicted"/>
<dbReference type="EMBL" id="KZ308595">
    <property type="protein sequence ID" value="KAG8232119.1"/>
    <property type="molecule type" value="Genomic_DNA"/>
</dbReference>
<evidence type="ECO:0000313" key="2">
    <source>
        <dbReference type="EMBL" id="KAG8232119.1"/>
    </source>
</evidence>